<dbReference type="NCBIfam" id="TIGR00392">
    <property type="entry name" value="ileS"/>
    <property type="match status" value="1"/>
</dbReference>
<dbReference type="InterPro" id="IPR009080">
    <property type="entry name" value="tRNAsynth_Ia_anticodon-bd"/>
</dbReference>
<evidence type="ECO:0000256" key="13">
    <source>
        <dbReference type="ARBA" id="ARBA00048359"/>
    </source>
</evidence>
<feature type="short sequence motif" description="'HIGH' region" evidence="14">
    <location>
        <begin position="105"/>
        <end position="115"/>
    </location>
</feature>
<evidence type="ECO:0000259" key="18">
    <source>
        <dbReference type="Pfam" id="PF08264"/>
    </source>
</evidence>
<evidence type="ECO:0000256" key="10">
    <source>
        <dbReference type="ARBA" id="ARBA00022917"/>
    </source>
</evidence>
<comment type="subunit">
    <text evidence="3 14">Monomer.</text>
</comment>
<dbReference type="GO" id="GO:0000049">
    <property type="term" value="F:tRNA binding"/>
    <property type="evidence" value="ECO:0007669"/>
    <property type="project" value="InterPro"/>
</dbReference>
<keyword evidence="8 14" id="KW-0862">Zinc</keyword>
<dbReference type="Pfam" id="PF08264">
    <property type="entry name" value="Anticodon_1"/>
    <property type="match status" value="1"/>
</dbReference>
<dbReference type="HAMAP" id="MF_02002">
    <property type="entry name" value="Ile_tRNA_synth_type1"/>
    <property type="match status" value="1"/>
</dbReference>
<keyword evidence="9 14" id="KW-0067">ATP-binding</keyword>
<feature type="domain" description="Methionyl/Valyl/Leucyl/Isoleucyl-tRNA synthetase anticodon-binding" evidence="18">
    <location>
        <begin position="744"/>
        <end position="897"/>
    </location>
</feature>
<evidence type="ECO:0000256" key="4">
    <source>
        <dbReference type="ARBA" id="ARBA00022490"/>
    </source>
</evidence>
<dbReference type="EC" id="6.1.1.5" evidence="14"/>
<evidence type="ECO:0000256" key="8">
    <source>
        <dbReference type="ARBA" id="ARBA00022833"/>
    </source>
</evidence>
<keyword evidence="7 14" id="KW-0547">Nucleotide-binding</keyword>
<dbReference type="InterPro" id="IPR009008">
    <property type="entry name" value="Val/Leu/Ile-tRNA-synth_edit"/>
</dbReference>
<comment type="catalytic activity">
    <reaction evidence="13 14">
        <text>tRNA(Ile) + L-isoleucine + ATP = L-isoleucyl-tRNA(Ile) + AMP + diphosphate</text>
        <dbReference type="Rhea" id="RHEA:11060"/>
        <dbReference type="Rhea" id="RHEA-COMP:9666"/>
        <dbReference type="Rhea" id="RHEA-COMP:9695"/>
        <dbReference type="ChEBI" id="CHEBI:30616"/>
        <dbReference type="ChEBI" id="CHEBI:33019"/>
        <dbReference type="ChEBI" id="CHEBI:58045"/>
        <dbReference type="ChEBI" id="CHEBI:78442"/>
        <dbReference type="ChEBI" id="CHEBI:78528"/>
        <dbReference type="ChEBI" id="CHEBI:456215"/>
        <dbReference type="EC" id="6.1.1.5"/>
    </reaction>
</comment>
<sequence length="984" mass="109781">MNQAATGLARERRPATAALHAQPPIEADRNERIQPSDTMSDKKAESKQAPSKYPVNLLDTPFPMRGDLPKREPQWVKQWQERDIYGKIRAASAGRPKFILHDGPPYANGDIHLGHAVNKILKDLVVKSRNMAGFDAPYVPGWDCHGMPIEIQIEKQFGKSLPVAEVQQKARAYATEQIERQKVGFRRLGVLGEWDRPYKTMDFENEAGEIRALAKIMEKGYVFRGLKPVNWCFDCGSALAEAEVEYQDRTDPTIDVVFGFAEPERVAAAFGLPALPRTDGGVVIWTTTPWTIPSNQALNLHPEFSYSLVDTPRGLLLLATERVEACLKTYETTGTIIASTIGANLAGIRFQHPLSRADAGYDRTAPVYLGDYVTLDTGTGVVHSAPAYGIEDFVSCKRHGMSDADILSPVLGDGHFAQSLPLFGGLMIWDANPKIIAALRAAGTLLHTEDDLHSYMHCWRHKTPIIYRATSQWFAGLDIQPNEGGRTLRQTALEGIENTAFFPAWGKARLHAMIANRPDWTLSRQRQWGVPMAFFVHKETGELHPHTPALLEEIAKRVEQGGIEAWQRLDARDLIGDDVAYYEKNRDTLDVWFDSGTTHWHVLRGSHKNELQWPADMYLEGSDQHRGWFHSSLLTGSMLDGRPPYKSLLTHGFTVDSQGRKMSKSLGNGIEPQEIAQKLGAEIIRLWIAASDYSGELVLSEEILKRLSDTYRRIRNTLRFLLANLSDFDYAKHALPPEQWLEIDRYAVALAAAQQADWLAHYAKYEFHPVVAKISTFCSEDLGGFYLDVLKDRLYTMAADSPARRAAQTALYHVTQGLLRIIAPFLSFTAEEAWQVFQPGTDTIFTETYYVYPELDGAPALLDKWTMLRAVRAGVTKSLEDARTAEKIGSSLQAEVTLKANGARLEALQSLGDDLKFVLITSAADVETVATAEDEGVYVRPSSHAKCERCWHYRADVGIDAAHPTICGRCVTNLFGHGETRSAA</sequence>
<feature type="binding site" evidence="14">
    <location>
        <position position="970"/>
    </location>
    <ligand>
        <name>Zn(2+)</name>
        <dbReference type="ChEBI" id="CHEBI:29105"/>
    </ligand>
</feature>
<dbReference type="SUPFAM" id="SSF47323">
    <property type="entry name" value="Anticodon-binding domain of a subclass of class I aminoacyl-tRNA synthetases"/>
    <property type="match status" value="1"/>
</dbReference>
<dbReference type="GO" id="GO:0005829">
    <property type="term" value="C:cytosol"/>
    <property type="evidence" value="ECO:0007669"/>
    <property type="project" value="TreeGrafter"/>
</dbReference>
<keyword evidence="5 14" id="KW-0436">Ligase</keyword>
<evidence type="ECO:0000256" key="1">
    <source>
        <dbReference type="ARBA" id="ARBA00004496"/>
    </source>
</evidence>
<dbReference type="InterPro" id="IPR050081">
    <property type="entry name" value="Ile-tRNA_ligase"/>
</dbReference>
<keyword evidence="6 14" id="KW-0479">Metal-binding</keyword>
<dbReference type="FunFam" id="3.40.50.620:FF:000042">
    <property type="entry name" value="Isoleucine--tRNA ligase"/>
    <property type="match status" value="1"/>
</dbReference>
<keyword evidence="20" id="KW-1185">Reference proteome</keyword>
<dbReference type="InterPro" id="IPR010663">
    <property type="entry name" value="Znf_FPG/IleRS"/>
</dbReference>
<dbReference type="PRINTS" id="PR00984">
    <property type="entry name" value="TRNASYNTHILE"/>
</dbReference>
<evidence type="ECO:0000256" key="6">
    <source>
        <dbReference type="ARBA" id="ARBA00022723"/>
    </source>
</evidence>
<keyword evidence="10 14" id="KW-0648">Protein biosynthesis</keyword>
<dbReference type="GO" id="GO:0005524">
    <property type="term" value="F:ATP binding"/>
    <property type="evidence" value="ECO:0007669"/>
    <property type="project" value="UniProtKB-UniRule"/>
</dbReference>
<comment type="domain">
    <text evidence="14">IleRS has two distinct active sites: one for aminoacylation and one for editing. The misactivated valine is translocated from the active site to the editing site, which sterically excludes the correctly activated isoleucine. The single editing site contains two valyl binding pockets, one specific for each substrate (Val-AMP or Val-tRNA(Ile)).</text>
</comment>
<evidence type="ECO:0000256" key="11">
    <source>
        <dbReference type="ARBA" id="ARBA00023146"/>
    </source>
</evidence>
<dbReference type="InterPro" id="IPR002301">
    <property type="entry name" value="Ile-tRNA-ligase"/>
</dbReference>
<comment type="similarity">
    <text evidence="2 14">Belongs to the class-I aminoacyl-tRNA synthetase family. IleS type 1 subfamily.</text>
</comment>
<dbReference type="InterPro" id="IPR033708">
    <property type="entry name" value="Anticodon_Ile_BEm"/>
</dbReference>
<dbReference type="AlphaFoldDB" id="A0A6S7B1F1"/>
<evidence type="ECO:0000256" key="7">
    <source>
        <dbReference type="ARBA" id="ARBA00022741"/>
    </source>
</evidence>
<gene>
    <name evidence="14 19" type="primary">ileS</name>
    <name evidence="19" type="ORF">LMG28138_00173</name>
</gene>
<dbReference type="PANTHER" id="PTHR42765">
    <property type="entry name" value="SOLEUCYL-TRNA SYNTHETASE"/>
    <property type="match status" value="1"/>
</dbReference>
<dbReference type="Proteomes" id="UP000494115">
    <property type="component" value="Unassembled WGS sequence"/>
</dbReference>
<dbReference type="InterPro" id="IPR001412">
    <property type="entry name" value="aa-tRNA-synth_I_CS"/>
</dbReference>
<dbReference type="GO" id="GO:0006428">
    <property type="term" value="P:isoleucyl-tRNA aminoacylation"/>
    <property type="evidence" value="ECO:0007669"/>
    <property type="project" value="UniProtKB-UniRule"/>
</dbReference>
<dbReference type="GO" id="GO:0008270">
    <property type="term" value="F:zinc ion binding"/>
    <property type="evidence" value="ECO:0007669"/>
    <property type="project" value="UniProtKB-UniRule"/>
</dbReference>
<evidence type="ECO:0000256" key="9">
    <source>
        <dbReference type="ARBA" id="ARBA00022840"/>
    </source>
</evidence>
<evidence type="ECO:0000256" key="12">
    <source>
        <dbReference type="ARBA" id="ARBA00025217"/>
    </source>
</evidence>
<evidence type="ECO:0000259" key="17">
    <source>
        <dbReference type="Pfam" id="PF06827"/>
    </source>
</evidence>
<dbReference type="EMBL" id="CADIKM010000001">
    <property type="protein sequence ID" value="CAB3776548.1"/>
    <property type="molecule type" value="Genomic_DNA"/>
</dbReference>
<keyword evidence="11 14" id="KW-0030">Aminoacyl-tRNA synthetase</keyword>
<evidence type="ECO:0000256" key="14">
    <source>
        <dbReference type="HAMAP-Rule" id="MF_02002"/>
    </source>
</evidence>
<evidence type="ECO:0000256" key="15">
    <source>
        <dbReference type="SAM" id="MobiDB-lite"/>
    </source>
</evidence>
<dbReference type="GO" id="GO:0002161">
    <property type="term" value="F:aminoacyl-tRNA deacylase activity"/>
    <property type="evidence" value="ECO:0007669"/>
    <property type="project" value="InterPro"/>
</dbReference>
<feature type="domain" description="Zinc finger FPG/IleRS-type" evidence="17">
    <location>
        <begin position="946"/>
        <end position="972"/>
    </location>
</feature>
<dbReference type="InterPro" id="IPR013155">
    <property type="entry name" value="M/V/L/I-tRNA-synth_anticd-bd"/>
</dbReference>
<dbReference type="InterPro" id="IPR002300">
    <property type="entry name" value="aa-tRNA-synth_Ia"/>
</dbReference>
<feature type="binding site" evidence="14">
    <location>
        <position position="620"/>
    </location>
    <ligand>
        <name>L-isoleucyl-5'-AMP</name>
        <dbReference type="ChEBI" id="CHEBI:178002"/>
    </ligand>
</feature>
<feature type="domain" description="Aminoacyl-tRNA synthetase class Ia" evidence="16">
    <location>
        <begin position="74"/>
        <end position="698"/>
    </location>
</feature>
<dbReference type="SUPFAM" id="SSF52374">
    <property type="entry name" value="Nucleotidylyl transferase"/>
    <property type="match status" value="1"/>
</dbReference>
<dbReference type="Pfam" id="PF00133">
    <property type="entry name" value="tRNA-synt_1"/>
    <property type="match status" value="1"/>
</dbReference>
<dbReference type="PANTHER" id="PTHR42765:SF1">
    <property type="entry name" value="ISOLEUCINE--TRNA LIGASE, MITOCHONDRIAL"/>
    <property type="match status" value="1"/>
</dbReference>
<feature type="binding site" evidence="14">
    <location>
        <position position="664"/>
    </location>
    <ligand>
        <name>ATP</name>
        <dbReference type="ChEBI" id="CHEBI:30616"/>
    </ligand>
</feature>
<feature type="short sequence motif" description="'KMSKS' region" evidence="14">
    <location>
        <begin position="661"/>
        <end position="665"/>
    </location>
</feature>
<dbReference type="FunFam" id="3.40.50.620:FF:000048">
    <property type="entry name" value="Isoleucine--tRNA ligase"/>
    <property type="match status" value="1"/>
</dbReference>
<keyword evidence="4 14" id="KW-0963">Cytoplasm</keyword>
<feature type="binding site" evidence="14">
    <location>
        <position position="967"/>
    </location>
    <ligand>
        <name>Zn(2+)</name>
        <dbReference type="ChEBI" id="CHEBI:29105"/>
    </ligand>
</feature>
<dbReference type="Gene3D" id="1.10.730.20">
    <property type="match status" value="1"/>
</dbReference>
<feature type="compositionally biased region" description="Basic and acidic residues" evidence="15">
    <location>
        <begin position="26"/>
        <end position="46"/>
    </location>
</feature>
<evidence type="ECO:0000313" key="19">
    <source>
        <dbReference type="EMBL" id="CAB3776548.1"/>
    </source>
</evidence>
<evidence type="ECO:0000256" key="5">
    <source>
        <dbReference type="ARBA" id="ARBA00022598"/>
    </source>
</evidence>
<comment type="function">
    <text evidence="12 14">Catalyzes the attachment of isoleucine to tRNA(Ile). As IleRS can inadvertently accommodate and process structurally similar amino acids such as valine, to avoid such errors it has two additional distinct tRNA(Ile)-dependent editing activities. One activity is designated as 'pretransfer' editing and involves the hydrolysis of activated Val-AMP. The other activity is designated 'posttransfer' editing and involves deacylation of mischarged Val-tRNA(Ile).</text>
</comment>
<dbReference type="InterPro" id="IPR023585">
    <property type="entry name" value="Ile-tRNA-ligase_type1"/>
</dbReference>
<feature type="binding site" evidence="14">
    <location>
        <position position="950"/>
    </location>
    <ligand>
        <name>Zn(2+)</name>
        <dbReference type="ChEBI" id="CHEBI:29105"/>
    </ligand>
</feature>
<dbReference type="Gene3D" id="3.40.50.620">
    <property type="entry name" value="HUPs"/>
    <property type="match status" value="2"/>
</dbReference>
<comment type="subcellular location">
    <subcellularLocation>
        <location evidence="1 14">Cytoplasm</location>
    </subcellularLocation>
</comment>
<protein>
    <recommendedName>
        <fullName evidence="14">Isoleucine--tRNA ligase</fullName>
        <ecNumber evidence="14">6.1.1.5</ecNumber>
    </recommendedName>
    <alternativeName>
        <fullName evidence="14">Isoleucyl-tRNA synthetase</fullName>
        <shortName evidence="14">IleRS</shortName>
    </alternativeName>
</protein>
<proteinExistence type="inferred from homology"/>
<comment type="cofactor">
    <cofactor evidence="14">
        <name>Zn(2+)</name>
        <dbReference type="ChEBI" id="CHEBI:29105"/>
    </cofactor>
    <text evidence="14">Binds 1 zinc ion per subunit.</text>
</comment>
<evidence type="ECO:0000256" key="2">
    <source>
        <dbReference type="ARBA" id="ARBA00006887"/>
    </source>
</evidence>
<dbReference type="CDD" id="cd07960">
    <property type="entry name" value="Anticodon_Ia_Ile_BEm"/>
    <property type="match status" value="1"/>
</dbReference>
<reference evidence="19 20" key="1">
    <citation type="submission" date="2020-04" db="EMBL/GenBank/DDBJ databases">
        <authorList>
            <person name="De Canck E."/>
        </authorList>
    </citation>
    <scope>NUCLEOTIDE SEQUENCE [LARGE SCALE GENOMIC DNA]</scope>
    <source>
        <strain evidence="19 20">LMG 28138</strain>
    </source>
</reference>
<dbReference type="PROSITE" id="PS00178">
    <property type="entry name" value="AA_TRNA_LIGASE_I"/>
    <property type="match status" value="1"/>
</dbReference>
<dbReference type="InterPro" id="IPR014729">
    <property type="entry name" value="Rossmann-like_a/b/a_fold"/>
</dbReference>
<dbReference type="Pfam" id="PF06827">
    <property type="entry name" value="zf-FPG_IleRS"/>
    <property type="match status" value="1"/>
</dbReference>
<name>A0A6S7B1F1_9BURK</name>
<dbReference type="Gene3D" id="3.90.740.10">
    <property type="entry name" value="Valyl/Leucyl/Isoleucyl-tRNA synthetase, editing domain"/>
    <property type="match status" value="1"/>
</dbReference>
<evidence type="ECO:0000259" key="16">
    <source>
        <dbReference type="Pfam" id="PF00133"/>
    </source>
</evidence>
<dbReference type="GO" id="GO:0004822">
    <property type="term" value="F:isoleucine-tRNA ligase activity"/>
    <property type="evidence" value="ECO:0007669"/>
    <property type="project" value="UniProtKB-UniRule"/>
</dbReference>
<organism evidence="19 20">
    <name type="scientific">Pararobbsia alpina</name>
    <dbReference type="NCBI Taxonomy" id="621374"/>
    <lineage>
        <taxon>Bacteria</taxon>
        <taxon>Pseudomonadati</taxon>
        <taxon>Pseudomonadota</taxon>
        <taxon>Betaproteobacteria</taxon>
        <taxon>Burkholderiales</taxon>
        <taxon>Burkholderiaceae</taxon>
        <taxon>Pararobbsia</taxon>
    </lineage>
</organism>
<dbReference type="SUPFAM" id="SSF50677">
    <property type="entry name" value="ValRS/IleRS/LeuRS editing domain"/>
    <property type="match status" value="1"/>
</dbReference>
<feature type="region of interest" description="Disordered" evidence="15">
    <location>
        <begin position="1"/>
        <end position="58"/>
    </location>
</feature>
<evidence type="ECO:0000313" key="20">
    <source>
        <dbReference type="Proteomes" id="UP000494115"/>
    </source>
</evidence>
<feature type="binding site" evidence="14">
    <location>
        <position position="947"/>
    </location>
    <ligand>
        <name>Zn(2+)</name>
        <dbReference type="ChEBI" id="CHEBI:29105"/>
    </ligand>
</feature>
<evidence type="ECO:0000256" key="3">
    <source>
        <dbReference type="ARBA" id="ARBA00011245"/>
    </source>
</evidence>
<accession>A0A6S7B1F1</accession>